<dbReference type="AlphaFoldDB" id="A0A0A9H441"/>
<organism evidence="2">
    <name type="scientific">Arundo donax</name>
    <name type="common">Giant reed</name>
    <name type="synonym">Donax arundinaceus</name>
    <dbReference type="NCBI Taxonomy" id="35708"/>
    <lineage>
        <taxon>Eukaryota</taxon>
        <taxon>Viridiplantae</taxon>
        <taxon>Streptophyta</taxon>
        <taxon>Embryophyta</taxon>
        <taxon>Tracheophyta</taxon>
        <taxon>Spermatophyta</taxon>
        <taxon>Magnoliopsida</taxon>
        <taxon>Liliopsida</taxon>
        <taxon>Poales</taxon>
        <taxon>Poaceae</taxon>
        <taxon>PACMAD clade</taxon>
        <taxon>Arundinoideae</taxon>
        <taxon>Arundineae</taxon>
        <taxon>Arundo</taxon>
    </lineage>
</organism>
<keyword evidence="1" id="KW-0472">Membrane</keyword>
<reference evidence="2" key="2">
    <citation type="journal article" date="2015" name="Data Brief">
        <title>Shoot transcriptome of the giant reed, Arundo donax.</title>
        <authorList>
            <person name="Barrero R.A."/>
            <person name="Guerrero F.D."/>
            <person name="Moolhuijzen P."/>
            <person name="Goolsby J.A."/>
            <person name="Tidwell J."/>
            <person name="Bellgard S.E."/>
            <person name="Bellgard M.I."/>
        </authorList>
    </citation>
    <scope>NUCLEOTIDE SEQUENCE</scope>
    <source>
        <tissue evidence="2">Shoot tissue taken approximately 20 cm above the soil surface</tissue>
    </source>
</reference>
<reference evidence="2" key="1">
    <citation type="submission" date="2014-09" db="EMBL/GenBank/DDBJ databases">
        <authorList>
            <person name="Magalhaes I.L.F."/>
            <person name="Oliveira U."/>
            <person name="Santos F.R."/>
            <person name="Vidigal T.H.D.A."/>
            <person name="Brescovit A.D."/>
            <person name="Santos A.J."/>
        </authorList>
    </citation>
    <scope>NUCLEOTIDE SEQUENCE</scope>
    <source>
        <tissue evidence="2">Shoot tissue taken approximately 20 cm above the soil surface</tissue>
    </source>
</reference>
<protein>
    <submittedName>
        <fullName evidence="2">Uncharacterized protein</fullName>
    </submittedName>
</protein>
<dbReference type="EMBL" id="GBRH01170268">
    <property type="protein sequence ID" value="JAE27628.1"/>
    <property type="molecule type" value="Transcribed_RNA"/>
</dbReference>
<evidence type="ECO:0000256" key="1">
    <source>
        <dbReference type="SAM" id="Phobius"/>
    </source>
</evidence>
<name>A0A0A9H441_ARUDO</name>
<proteinExistence type="predicted"/>
<evidence type="ECO:0000313" key="2">
    <source>
        <dbReference type="EMBL" id="JAE27628.1"/>
    </source>
</evidence>
<keyword evidence="1" id="KW-1133">Transmembrane helix</keyword>
<keyword evidence="1" id="KW-0812">Transmembrane</keyword>
<feature type="transmembrane region" description="Helical" evidence="1">
    <location>
        <begin position="12"/>
        <end position="28"/>
    </location>
</feature>
<sequence>MHKPICAEQFGCWYLILALAGVTFKLMSSK</sequence>
<accession>A0A0A9H441</accession>